<evidence type="ECO:0000313" key="2">
    <source>
        <dbReference type="EMBL" id="WYJ89095.1"/>
    </source>
</evidence>
<dbReference type="RefSeq" id="WP_086347941.1">
    <property type="nucleotide sequence ID" value="NZ_CP147247.1"/>
</dbReference>
<gene>
    <name evidence="2" type="ORF">A5888_000814</name>
    <name evidence="1" type="ORF">A5888_000844</name>
</gene>
<reference evidence="1" key="1">
    <citation type="submission" date="2017-05" db="EMBL/GenBank/DDBJ databases">
        <title>The Genome Sequence of Enterococcus sp. 9E7_DIV0242.</title>
        <authorList>
            <consortium name="The Broad Institute Genomics Platform"/>
            <consortium name="The Broad Institute Genomic Center for Infectious Diseases"/>
            <person name="Earl A."/>
            <person name="Manson A."/>
            <person name="Schwartman J."/>
            <person name="Gilmore M."/>
            <person name="Abouelleil A."/>
            <person name="Cao P."/>
            <person name="Chapman S."/>
            <person name="Cusick C."/>
            <person name="Shea T."/>
            <person name="Young S."/>
            <person name="Neafsey D."/>
            <person name="Nusbaum C."/>
            <person name="Birren B."/>
        </authorList>
    </citation>
    <scope>NUCLEOTIDE SEQUENCE [LARGE SCALE GENOMIC DNA]</scope>
    <source>
        <strain evidence="1">9E7_DIV0242</strain>
    </source>
</reference>
<sequence length="212" mass="24749">MEQDREIALMEQLMVLQEQRKQWREQLDVENFIETLKEGASIHIGEQQFSFKRMQLDTFLVFIPEEYDLMDQEEIEQKYPYTQRPDYIFTIDFGLHDITFNRLDEKIDESQFAGFANGVISGLKKIHPEMVLLNEGTGEEDGLFYSYFDSETVSLDGELYLFFGIVLAQNEPAFFSYTCPKDGGEVWGPVCEAMLRTIENTLEGERVDDEEN</sequence>
<reference evidence="2" key="2">
    <citation type="submission" date="2017-05" db="EMBL/GenBank/DDBJ databases">
        <authorList>
            <consortium name="The Broad Institute Genomics Platform"/>
            <consortium name="The Broad Institute Genomic Center for Infectious Diseases"/>
            <person name="Earl A."/>
            <person name="Manson A."/>
            <person name="Schwartman J."/>
            <person name="Gilmore M."/>
            <person name="Abouelleil A."/>
            <person name="Cao P."/>
            <person name="Chapman S."/>
            <person name="Cusick C."/>
            <person name="Shea T."/>
            <person name="Young S."/>
            <person name="Neafsey D."/>
            <person name="Nusbaum C."/>
            <person name="Birren B."/>
        </authorList>
    </citation>
    <scope>NUCLEOTIDE SEQUENCE</scope>
    <source>
        <strain evidence="2">9E7_DIV0242</strain>
    </source>
</reference>
<organism evidence="1">
    <name type="scientific">Candidatus Enterococcus clewellii</name>
    <dbReference type="NCBI Taxonomy" id="1834193"/>
    <lineage>
        <taxon>Bacteria</taxon>
        <taxon>Bacillati</taxon>
        <taxon>Bacillota</taxon>
        <taxon>Bacilli</taxon>
        <taxon>Lactobacillales</taxon>
        <taxon>Enterococcaceae</taxon>
        <taxon>Enterococcus</taxon>
    </lineage>
</organism>
<name>A0A242KER1_9ENTE</name>
<dbReference type="EMBL" id="NGMM01000001">
    <property type="protein sequence ID" value="OTP19030.1"/>
    <property type="molecule type" value="Genomic_DNA"/>
</dbReference>
<dbReference type="AlphaFoldDB" id="A0A242KER1"/>
<accession>A0A242KER1</accession>
<protein>
    <submittedName>
        <fullName evidence="1">Uncharacterized protein</fullName>
    </submittedName>
</protein>
<dbReference type="Proteomes" id="UP000195141">
    <property type="component" value="Chromosome"/>
</dbReference>
<dbReference type="OrthoDB" id="249246at2"/>
<reference evidence="2" key="3">
    <citation type="submission" date="2024-03" db="EMBL/GenBank/DDBJ databases">
        <title>The Genome Sequence of Enterococcus sp. DIV0242b.</title>
        <authorList>
            <consortium name="The Broad Institute Genomics Platform"/>
            <consortium name="The Broad Institute Microbial Omics Core"/>
            <consortium name="The Broad Institute Genomic Center for Infectious Diseases"/>
            <person name="Earl A."/>
            <person name="Manson A."/>
            <person name="Gilmore M."/>
            <person name="Schwartman J."/>
            <person name="Shea T."/>
            <person name="Abouelleil A."/>
            <person name="Cao P."/>
            <person name="Chapman S."/>
            <person name="Cusick C."/>
            <person name="Young S."/>
            <person name="Neafsey D."/>
            <person name="Nusbaum C."/>
            <person name="Birren B."/>
        </authorList>
    </citation>
    <scope>NUCLEOTIDE SEQUENCE</scope>
    <source>
        <strain evidence="2">9E7_DIV0242</strain>
    </source>
</reference>
<evidence type="ECO:0000313" key="3">
    <source>
        <dbReference type="Proteomes" id="UP000195141"/>
    </source>
</evidence>
<evidence type="ECO:0000313" key="1">
    <source>
        <dbReference type="EMBL" id="OTP19030.1"/>
    </source>
</evidence>
<keyword evidence="3" id="KW-1185">Reference proteome</keyword>
<dbReference type="EMBL" id="CP147247">
    <property type="protein sequence ID" value="WYJ89095.1"/>
    <property type="molecule type" value="Genomic_DNA"/>
</dbReference>
<proteinExistence type="predicted"/>